<accession>A0A2M9ZDF4</accession>
<dbReference type="AlphaFoldDB" id="A0A2M9ZDF4"/>
<evidence type="ECO:0000313" key="2">
    <source>
        <dbReference type="EMBL" id="PJZ66382.1"/>
    </source>
</evidence>
<comment type="caution">
    <text evidence="2">The sequence shown here is derived from an EMBL/GenBank/DDBJ whole genome shotgun (WGS) entry which is preliminary data.</text>
</comment>
<dbReference type="InterPro" id="IPR036249">
    <property type="entry name" value="Thioredoxin-like_sf"/>
</dbReference>
<dbReference type="EMBL" id="NPDT01000002">
    <property type="protein sequence ID" value="PJZ66382.1"/>
    <property type="molecule type" value="Genomic_DNA"/>
</dbReference>
<keyword evidence="1" id="KW-0472">Membrane</keyword>
<dbReference type="RefSeq" id="WP_100758582.1">
    <property type="nucleotide sequence ID" value="NZ_NPDT01000002.1"/>
</dbReference>
<name>A0A2M9ZDF4_9LEPT</name>
<keyword evidence="1" id="KW-1133">Transmembrane helix</keyword>
<evidence type="ECO:0000313" key="3">
    <source>
        <dbReference type="Proteomes" id="UP000231912"/>
    </source>
</evidence>
<protein>
    <submittedName>
        <fullName evidence="2">Redoxin</fullName>
    </submittedName>
</protein>
<reference evidence="2 3" key="1">
    <citation type="submission" date="2017-07" db="EMBL/GenBank/DDBJ databases">
        <title>Leptospira spp. isolated from tropical soils.</title>
        <authorList>
            <person name="Thibeaux R."/>
            <person name="Iraola G."/>
            <person name="Ferres I."/>
            <person name="Bierque E."/>
            <person name="Girault D."/>
            <person name="Soupe-Gilbert M.-E."/>
            <person name="Picardeau M."/>
            <person name="Goarant C."/>
        </authorList>
    </citation>
    <scope>NUCLEOTIDE SEQUENCE [LARGE SCALE GENOMIC DNA]</scope>
    <source>
        <strain evidence="2 3">FH2-C-A2</strain>
    </source>
</reference>
<dbReference type="Proteomes" id="UP000231912">
    <property type="component" value="Unassembled WGS sequence"/>
</dbReference>
<sequence length="212" mass="23958">MDSQCNSDSRPSFPRFLGSLFRLQLIPVFVLVSLLGVCAPSEQSNLGVQSFEGISLEGETVRISDIKAERIALNVYGPNCLPCVKEVPVLNYLHSELQKDPHIKLYMVVDPTLFFDNPENMNEDELIREASVKMKEEIRKYGIKLPVFIMKSSFRISRTDGLVTGTPETLLLKNKPLVLYYNFIGPISEEADPTKIPQDKKVLFFKRMAGQS</sequence>
<feature type="transmembrane region" description="Helical" evidence="1">
    <location>
        <begin position="20"/>
        <end position="39"/>
    </location>
</feature>
<keyword evidence="1" id="KW-0812">Transmembrane</keyword>
<organism evidence="2 3">
    <name type="scientific">Leptospira wolffii</name>
    <dbReference type="NCBI Taxonomy" id="409998"/>
    <lineage>
        <taxon>Bacteria</taxon>
        <taxon>Pseudomonadati</taxon>
        <taxon>Spirochaetota</taxon>
        <taxon>Spirochaetia</taxon>
        <taxon>Leptospirales</taxon>
        <taxon>Leptospiraceae</taxon>
        <taxon>Leptospira</taxon>
    </lineage>
</organism>
<evidence type="ECO:0000256" key="1">
    <source>
        <dbReference type="SAM" id="Phobius"/>
    </source>
</evidence>
<dbReference type="SUPFAM" id="SSF52833">
    <property type="entry name" value="Thioredoxin-like"/>
    <property type="match status" value="1"/>
</dbReference>
<proteinExistence type="predicted"/>
<gene>
    <name evidence="2" type="ORF">CH371_08925</name>
</gene>
<dbReference type="Gene3D" id="3.40.30.10">
    <property type="entry name" value="Glutaredoxin"/>
    <property type="match status" value="1"/>
</dbReference>